<dbReference type="GO" id="GO:0006814">
    <property type="term" value="P:sodium ion transport"/>
    <property type="evidence" value="ECO:0007669"/>
    <property type="project" value="UniProtKB-KW"/>
</dbReference>
<dbReference type="GO" id="GO:0015293">
    <property type="term" value="F:symporter activity"/>
    <property type="evidence" value="ECO:0007669"/>
    <property type="project" value="TreeGrafter"/>
</dbReference>
<reference evidence="13" key="1">
    <citation type="journal article" date="2023" name="G3 (Bethesda)">
        <title>Whole genome assemblies of Zophobas morio and Tenebrio molitor.</title>
        <authorList>
            <person name="Kaur S."/>
            <person name="Stinson S.A."/>
            <person name="diCenzo G.C."/>
        </authorList>
    </citation>
    <scope>NUCLEOTIDE SEQUENCE</scope>
    <source>
        <strain evidence="13">QUZm001</strain>
    </source>
</reference>
<evidence type="ECO:0000256" key="6">
    <source>
        <dbReference type="ARBA" id="ARBA00022989"/>
    </source>
</evidence>
<feature type="transmembrane region" description="Helical" evidence="12">
    <location>
        <begin position="282"/>
        <end position="307"/>
    </location>
</feature>
<comment type="similarity">
    <text evidence="2 11">Belongs to the sodium:solute symporter (SSF) (TC 2.A.21) family.</text>
</comment>
<feature type="transmembrane region" description="Helical" evidence="12">
    <location>
        <begin position="162"/>
        <end position="184"/>
    </location>
</feature>
<evidence type="ECO:0000313" key="14">
    <source>
        <dbReference type="Proteomes" id="UP001168821"/>
    </source>
</evidence>
<evidence type="ECO:0000256" key="2">
    <source>
        <dbReference type="ARBA" id="ARBA00006434"/>
    </source>
</evidence>
<dbReference type="EMBL" id="JALNTZ010000004">
    <property type="protein sequence ID" value="KAJ3655727.1"/>
    <property type="molecule type" value="Genomic_DNA"/>
</dbReference>
<feature type="transmembrane region" description="Helical" evidence="12">
    <location>
        <begin position="196"/>
        <end position="216"/>
    </location>
</feature>
<keyword evidence="6 12" id="KW-1133">Transmembrane helix</keyword>
<dbReference type="InterPro" id="IPR038377">
    <property type="entry name" value="Na/Glc_symporter_sf"/>
</dbReference>
<protein>
    <recommendedName>
        <fullName evidence="15">Sodium-coupled monocarboxylate transporter 1</fullName>
    </recommendedName>
</protein>
<feature type="transmembrane region" description="Helical" evidence="12">
    <location>
        <begin position="387"/>
        <end position="406"/>
    </location>
</feature>
<dbReference type="CDD" id="cd11492">
    <property type="entry name" value="SLC5sbd_NIS-SMVT"/>
    <property type="match status" value="1"/>
</dbReference>
<feature type="transmembrane region" description="Helical" evidence="12">
    <location>
        <begin position="12"/>
        <end position="31"/>
    </location>
</feature>
<evidence type="ECO:0000256" key="5">
    <source>
        <dbReference type="ARBA" id="ARBA00022692"/>
    </source>
</evidence>
<dbReference type="NCBIfam" id="TIGR00813">
    <property type="entry name" value="sss"/>
    <property type="match status" value="1"/>
</dbReference>
<evidence type="ECO:0008006" key="15">
    <source>
        <dbReference type="Google" id="ProtNLM"/>
    </source>
</evidence>
<keyword evidence="14" id="KW-1185">Reference proteome</keyword>
<name>A0AA38IFC5_9CUCU</name>
<evidence type="ECO:0000256" key="10">
    <source>
        <dbReference type="ARBA" id="ARBA00023201"/>
    </source>
</evidence>
<keyword evidence="3" id="KW-0813">Transport</keyword>
<keyword evidence="5 12" id="KW-0812">Transmembrane</keyword>
<feature type="transmembrane region" description="Helical" evidence="12">
    <location>
        <begin position="512"/>
        <end position="534"/>
    </location>
</feature>
<dbReference type="Pfam" id="PF00474">
    <property type="entry name" value="SSF"/>
    <property type="match status" value="1"/>
</dbReference>
<gene>
    <name evidence="13" type="ORF">Zmor_014847</name>
</gene>
<accession>A0AA38IFC5</accession>
<evidence type="ECO:0000256" key="1">
    <source>
        <dbReference type="ARBA" id="ARBA00004651"/>
    </source>
</evidence>
<keyword evidence="8" id="KW-0406">Ion transport</keyword>
<evidence type="ECO:0000313" key="13">
    <source>
        <dbReference type="EMBL" id="KAJ3655727.1"/>
    </source>
</evidence>
<evidence type="ECO:0000256" key="3">
    <source>
        <dbReference type="ARBA" id="ARBA00022448"/>
    </source>
</evidence>
<dbReference type="PANTHER" id="PTHR42985:SF41">
    <property type="entry name" value="GH19970P-RELATED"/>
    <property type="match status" value="1"/>
</dbReference>
<feature type="transmembrane region" description="Helical" evidence="12">
    <location>
        <begin position="444"/>
        <end position="462"/>
    </location>
</feature>
<feature type="transmembrane region" description="Helical" evidence="12">
    <location>
        <begin position="87"/>
        <end position="108"/>
    </location>
</feature>
<feature type="transmembrane region" description="Helical" evidence="12">
    <location>
        <begin position="412"/>
        <end position="437"/>
    </location>
</feature>
<keyword evidence="4" id="KW-1003">Cell membrane</keyword>
<evidence type="ECO:0000256" key="8">
    <source>
        <dbReference type="ARBA" id="ARBA00023065"/>
    </source>
</evidence>
<sequence length="713" mass="78799">MEDEYYFTVVDYTLFVVLLFLSALTGVYIAFKHKLERKRKREDVKEYLTGNRDLKPFPVAMSLIASYISGVTMLGTPAEMYNFGAQYWLVVVAMSFSGAVVAFVYLPVFTKLRVSSSYEYLELRFNEHLRTIASVFFLIDEILFLPTLVYVPSLALSQVSGVNHHVVGIISCAVCVFYTLLGGLRAVIYTDTWQTALMFVADIVIVVHGVVAVGGFKPIIDIGLEGERIQAIDFYPSMYKRYNIYVILIGGFTYWTSFNSCNQTMVQRYLSLPNDKQAQLSVGIFTFGVVFFISLCCFAGLVVYTFYHDCDPLTSGRIVKSDQILPLFVVESSGYLSGMPGLFIAGVYGAGLSTLSVVLNSAAIVILEDLVQGAFHIRMKEEIVKPISKVIIFIVGVITYSMVFVIENLGGIFEVATILTSINAGTMFGLFSLGILIPWSNTKGAIVGSITGYVFTCIVAFGNKYATSAGLVLAPALPISVDGCYEKYDLNVTKEETEYPDESNVFPLFRLAYLWIAPVGLMSVITVGVITSLITGKTNVNTIDPDLISPVCQGFLPEAAKEYAGTAVKKVEHKRLLDRQANVAKSGRSRRSRIQCATKTTSTYNDRYPSRAVLKPCPADSSLPEIAKEDLEKFHGFFGAEDKHGYLWDKHHNVLNSVVFNPKDPEMLVTTSGDQLIKDGDLNQKLGLKLFGAGKQQESSLEKNMQVQTCGRT</sequence>
<evidence type="ECO:0000256" key="12">
    <source>
        <dbReference type="SAM" id="Phobius"/>
    </source>
</evidence>
<keyword evidence="9 12" id="KW-0472">Membrane</keyword>
<dbReference type="InterPro" id="IPR051163">
    <property type="entry name" value="Sodium:Solute_Symporter_SSF"/>
</dbReference>
<feature type="transmembrane region" description="Helical" evidence="12">
    <location>
        <begin position="342"/>
        <end position="367"/>
    </location>
</feature>
<comment type="subcellular location">
    <subcellularLocation>
        <location evidence="1">Cell membrane</location>
        <topology evidence="1">Multi-pass membrane protein</topology>
    </subcellularLocation>
</comment>
<dbReference type="Proteomes" id="UP001168821">
    <property type="component" value="Unassembled WGS sequence"/>
</dbReference>
<dbReference type="InterPro" id="IPR001734">
    <property type="entry name" value="Na/solute_symporter"/>
</dbReference>
<dbReference type="Gene3D" id="1.20.1730.10">
    <property type="entry name" value="Sodium/glucose cotransporter"/>
    <property type="match status" value="1"/>
</dbReference>
<evidence type="ECO:0000256" key="4">
    <source>
        <dbReference type="ARBA" id="ARBA00022475"/>
    </source>
</evidence>
<dbReference type="AlphaFoldDB" id="A0AA38IFC5"/>
<dbReference type="GO" id="GO:0005886">
    <property type="term" value="C:plasma membrane"/>
    <property type="evidence" value="ECO:0007669"/>
    <property type="project" value="UniProtKB-SubCell"/>
</dbReference>
<evidence type="ECO:0000256" key="11">
    <source>
        <dbReference type="RuleBase" id="RU362091"/>
    </source>
</evidence>
<keyword evidence="7" id="KW-0915">Sodium</keyword>
<evidence type="ECO:0000256" key="9">
    <source>
        <dbReference type="ARBA" id="ARBA00023136"/>
    </source>
</evidence>
<organism evidence="13 14">
    <name type="scientific">Zophobas morio</name>
    <dbReference type="NCBI Taxonomy" id="2755281"/>
    <lineage>
        <taxon>Eukaryota</taxon>
        <taxon>Metazoa</taxon>
        <taxon>Ecdysozoa</taxon>
        <taxon>Arthropoda</taxon>
        <taxon>Hexapoda</taxon>
        <taxon>Insecta</taxon>
        <taxon>Pterygota</taxon>
        <taxon>Neoptera</taxon>
        <taxon>Endopterygota</taxon>
        <taxon>Coleoptera</taxon>
        <taxon>Polyphaga</taxon>
        <taxon>Cucujiformia</taxon>
        <taxon>Tenebrionidae</taxon>
        <taxon>Zophobas</taxon>
    </lineage>
</organism>
<evidence type="ECO:0000256" key="7">
    <source>
        <dbReference type="ARBA" id="ARBA00023053"/>
    </source>
</evidence>
<comment type="caution">
    <text evidence="13">The sequence shown here is derived from an EMBL/GenBank/DDBJ whole genome shotgun (WGS) entry which is preliminary data.</text>
</comment>
<feature type="transmembrane region" description="Helical" evidence="12">
    <location>
        <begin position="129"/>
        <end position="150"/>
    </location>
</feature>
<proteinExistence type="inferred from homology"/>
<feature type="transmembrane region" description="Helical" evidence="12">
    <location>
        <begin position="57"/>
        <end position="75"/>
    </location>
</feature>
<feature type="transmembrane region" description="Helical" evidence="12">
    <location>
        <begin position="242"/>
        <end position="261"/>
    </location>
</feature>
<dbReference type="PROSITE" id="PS50283">
    <property type="entry name" value="NA_SOLUT_SYMP_3"/>
    <property type="match status" value="1"/>
</dbReference>
<dbReference type="PANTHER" id="PTHR42985">
    <property type="entry name" value="SODIUM-COUPLED MONOCARBOXYLATE TRANSPORTER"/>
    <property type="match status" value="1"/>
</dbReference>
<keyword evidence="10" id="KW-0739">Sodium transport</keyword>